<proteinExistence type="predicted"/>
<comment type="caution">
    <text evidence="2">The sequence shown here is derived from an EMBL/GenBank/DDBJ whole genome shotgun (WGS) entry which is preliminary data.</text>
</comment>
<dbReference type="InterPro" id="IPR001604">
    <property type="entry name" value="Endo_G_ENPP1-like_dom"/>
</dbReference>
<protein>
    <recommendedName>
        <fullName evidence="1">DNA/RNA non-specific endonuclease/pyrophosphatase/phosphodiesterase domain-containing protein</fullName>
    </recommendedName>
</protein>
<dbReference type="GO" id="GO:0016787">
    <property type="term" value="F:hydrolase activity"/>
    <property type="evidence" value="ECO:0007669"/>
    <property type="project" value="InterPro"/>
</dbReference>
<dbReference type="Pfam" id="PF01223">
    <property type="entry name" value="Endonuclease_NS"/>
    <property type="match status" value="1"/>
</dbReference>
<reference evidence="2" key="1">
    <citation type="submission" date="2021-06" db="EMBL/GenBank/DDBJ databases">
        <authorList>
            <person name="Hodson N. C."/>
            <person name="Mongue J. A."/>
            <person name="Jaron S. K."/>
        </authorList>
    </citation>
    <scope>NUCLEOTIDE SEQUENCE</scope>
</reference>
<evidence type="ECO:0000313" key="3">
    <source>
        <dbReference type="Proteomes" id="UP000708208"/>
    </source>
</evidence>
<sequence>MNYGPIRTARGSSKWWKRHACATSSEPGSTLTKYQFDKVDYMNSKKVNHDRGHFVPDRDMSCLGYDAVRSTYLFVNAAPQFASLNRGLWSSYVEDSI</sequence>
<dbReference type="OrthoDB" id="8194122at2759"/>
<gene>
    <name evidence="2" type="ORF">AFUS01_LOCUS29851</name>
</gene>
<dbReference type="GO" id="GO:0003676">
    <property type="term" value="F:nucleic acid binding"/>
    <property type="evidence" value="ECO:0007669"/>
    <property type="project" value="InterPro"/>
</dbReference>
<organism evidence="2 3">
    <name type="scientific">Allacma fusca</name>
    <dbReference type="NCBI Taxonomy" id="39272"/>
    <lineage>
        <taxon>Eukaryota</taxon>
        <taxon>Metazoa</taxon>
        <taxon>Ecdysozoa</taxon>
        <taxon>Arthropoda</taxon>
        <taxon>Hexapoda</taxon>
        <taxon>Collembola</taxon>
        <taxon>Symphypleona</taxon>
        <taxon>Sminthuridae</taxon>
        <taxon>Allacma</taxon>
    </lineage>
</organism>
<evidence type="ECO:0000259" key="1">
    <source>
        <dbReference type="Pfam" id="PF01223"/>
    </source>
</evidence>
<dbReference type="GO" id="GO:0046872">
    <property type="term" value="F:metal ion binding"/>
    <property type="evidence" value="ECO:0007669"/>
    <property type="project" value="InterPro"/>
</dbReference>
<dbReference type="EMBL" id="CAJVCH010448969">
    <property type="protein sequence ID" value="CAG7819397.1"/>
    <property type="molecule type" value="Genomic_DNA"/>
</dbReference>
<accession>A0A8J2KN14</accession>
<keyword evidence="3" id="KW-1185">Reference proteome</keyword>
<evidence type="ECO:0000313" key="2">
    <source>
        <dbReference type="EMBL" id="CAG7819397.1"/>
    </source>
</evidence>
<feature type="domain" description="DNA/RNA non-specific endonuclease/pyrophosphatase/phosphodiesterase" evidence="1">
    <location>
        <begin position="29"/>
        <end position="92"/>
    </location>
</feature>
<name>A0A8J2KN14_9HEXA</name>
<feature type="non-terminal residue" evidence="2">
    <location>
        <position position="1"/>
    </location>
</feature>
<dbReference type="Proteomes" id="UP000708208">
    <property type="component" value="Unassembled WGS sequence"/>
</dbReference>
<dbReference type="AlphaFoldDB" id="A0A8J2KN14"/>